<dbReference type="InterPro" id="IPR011009">
    <property type="entry name" value="Kinase-like_dom_sf"/>
</dbReference>
<dbReference type="AlphaFoldDB" id="A0A0M3JIL3"/>
<proteinExistence type="predicted"/>
<sequence length="78" mass="8868">LVVAKPLFNGDSEIDQLFKIFRILSTPTPKVWPGIEKLPDYNSAFPKWTEFLLPNHVPGLDDDGIDLITVIFLETFHS</sequence>
<evidence type="ECO:0000313" key="1">
    <source>
        <dbReference type="WBParaSite" id="ASIM_0000747901-mRNA-1"/>
    </source>
</evidence>
<reference evidence="1" key="1">
    <citation type="submission" date="2017-02" db="UniProtKB">
        <authorList>
            <consortium name="WormBaseParasite"/>
        </authorList>
    </citation>
    <scope>IDENTIFICATION</scope>
</reference>
<accession>A0A0M3JIL3</accession>
<organism evidence="1">
    <name type="scientific">Anisakis simplex</name>
    <name type="common">Herring worm</name>
    <dbReference type="NCBI Taxonomy" id="6269"/>
    <lineage>
        <taxon>Eukaryota</taxon>
        <taxon>Metazoa</taxon>
        <taxon>Ecdysozoa</taxon>
        <taxon>Nematoda</taxon>
        <taxon>Chromadorea</taxon>
        <taxon>Rhabditida</taxon>
        <taxon>Spirurina</taxon>
        <taxon>Ascaridomorpha</taxon>
        <taxon>Ascaridoidea</taxon>
        <taxon>Anisakidae</taxon>
        <taxon>Anisakis</taxon>
        <taxon>Anisakis simplex complex</taxon>
    </lineage>
</organism>
<name>A0A0M3JIL3_ANISI</name>
<dbReference type="WBParaSite" id="ASIM_0000747901-mRNA-1">
    <property type="protein sequence ID" value="ASIM_0000747901-mRNA-1"/>
    <property type="gene ID" value="ASIM_0000747901"/>
</dbReference>
<dbReference type="Gene3D" id="1.10.510.10">
    <property type="entry name" value="Transferase(Phosphotransferase) domain 1"/>
    <property type="match status" value="1"/>
</dbReference>
<protein>
    <submittedName>
        <fullName evidence="1">Cell division control protein 2 cognate (inferred by orthology to a D. melanogaster protein)</fullName>
    </submittedName>
</protein>
<dbReference type="SUPFAM" id="SSF56112">
    <property type="entry name" value="Protein kinase-like (PK-like)"/>
    <property type="match status" value="1"/>
</dbReference>